<evidence type="ECO:0000313" key="1">
    <source>
        <dbReference type="EMBL" id="KAJ3657224.1"/>
    </source>
</evidence>
<comment type="caution">
    <text evidence="1">The sequence shown here is derived from an EMBL/GenBank/DDBJ whole genome shotgun (WGS) entry which is preliminary data.</text>
</comment>
<protein>
    <submittedName>
        <fullName evidence="1">Uncharacterized protein</fullName>
    </submittedName>
</protein>
<dbReference type="EMBL" id="JALNTZ010000004">
    <property type="protein sequence ID" value="KAJ3657224.1"/>
    <property type="molecule type" value="Genomic_DNA"/>
</dbReference>
<evidence type="ECO:0000313" key="2">
    <source>
        <dbReference type="Proteomes" id="UP001168821"/>
    </source>
</evidence>
<reference evidence="1" key="1">
    <citation type="journal article" date="2023" name="G3 (Bethesda)">
        <title>Whole genome assemblies of Zophobas morio and Tenebrio molitor.</title>
        <authorList>
            <person name="Kaur S."/>
            <person name="Stinson S.A."/>
            <person name="diCenzo G.C."/>
        </authorList>
    </citation>
    <scope>NUCLEOTIDE SEQUENCE</scope>
    <source>
        <strain evidence="1">QUZm001</strain>
    </source>
</reference>
<keyword evidence="2" id="KW-1185">Reference proteome</keyword>
<accession>A0AA38IQ40</accession>
<sequence>MAGCVQMRMVDPNVGTRAQQNTHSTSGVWGYRSGLFSPATAKQFSITDKPPLNSILICIFRTDGAINLASRPARLETAHSASATYFGVIYPNSILNVQFL</sequence>
<dbReference type="AlphaFoldDB" id="A0AA38IQ40"/>
<proteinExistence type="predicted"/>
<dbReference type="Proteomes" id="UP001168821">
    <property type="component" value="Unassembled WGS sequence"/>
</dbReference>
<gene>
    <name evidence="1" type="ORF">Zmor_016240</name>
</gene>
<organism evidence="1 2">
    <name type="scientific">Zophobas morio</name>
    <dbReference type="NCBI Taxonomy" id="2755281"/>
    <lineage>
        <taxon>Eukaryota</taxon>
        <taxon>Metazoa</taxon>
        <taxon>Ecdysozoa</taxon>
        <taxon>Arthropoda</taxon>
        <taxon>Hexapoda</taxon>
        <taxon>Insecta</taxon>
        <taxon>Pterygota</taxon>
        <taxon>Neoptera</taxon>
        <taxon>Endopterygota</taxon>
        <taxon>Coleoptera</taxon>
        <taxon>Polyphaga</taxon>
        <taxon>Cucujiformia</taxon>
        <taxon>Tenebrionidae</taxon>
        <taxon>Zophobas</taxon>
    </lineage>
</organism>
<name>A0AA38IQ40_9CUCU</name>